<gene>
    <name evidence="2" type="ORF">E1B28_012320</name>
</gene>
<dbReference type="Gene3D" id="3.30.2280.10">
    <property type="entry name" value="Hypothetical protein (hspc210)"/>
    <property type="match status" value="1"/>
</dbReference>
<dbReference type="AlphaFoldDB" id="A0A9P7UNT9"/>
<dbReference type="SUPFAM" id="SSF103107">
    <property type="entry name" value="Hypothetical protein c14orf129, hspc210"/>
    <property type="match status" value="1"/>
</dbReference>
<dbReference type="Pfam" id="PF05303">
    <property type="entry name" value="GSKIP_dom"/>
    <property type="match status" value="1"/>
</dbReference>
<accession>A0A9P7UNT9</accession>
<keyword evidence="3" id="KW-1185">Reference proteome</keyword>
<feature type="domain" description="GSKIP" evidence="1">
    <location>
        <begin position="12"/>
        <end position="99"/>
    </location>
</feature>
<evidence type="ECO:0000259" key="1">
    <source>
        <dbReference type="Pfam" id="PF05303"/>
    </source>
</evidence>
<name>A0A9P7UNT9_9AGAR</name>
<protein>
    <recommendedName>
        <fullName evidence="1">GSKIP domain-containing protein</fullName>
    </recommendedName>
</protein>
<evidence type="ECO:0000313" key="2">
    <source>
        <dbReference type="EMBL" id="KAG7088310.1"/>
    </source>
</evidence>
<dbReference type="InterPro" id="IPR007967">
    <property type="entry name" value="GSKIP_dom"/>
</dbReference>
<organism evidence="2 3">
    <name type="scientific">Marasmius oreades</name>
    <name type="common">fairy-ring Marasmius</name>
    <dbReference type="NCBI Taxonomy" id="181124"/>
    <lineage>
        <taxon>Eukaryota</taxon>
        <taxon>Fungi</taxon>
        <taxon>Dikarya</taxon>
        <taxon>Basidiomycota</taxon>
        <taxon>Agaricomycotina</taxon>
        <taxon>Agaricomycetes</taxon>
        <taxon>Agaricomycetidae</taxon>
        <taxon>Agaricales</taxon>
        <taxon>Marasmiineae</taxon>
        <taxon>Marasmiaceae</taxon>
        <taxon>Marasmius</taxon>
    </lineage>
</organism>
<proteinExistence type="predicted"/>
<dbReference type="Proteomes" id="UP001049176">
    <property type="component" value="Chromosome 8"/>
</dbReference>
<dbReference type="InterPro" id="IPR023231">
    <property type="entry name" value="GSKIP_dom_sf"/>
</dbReference>
<dbReference type="EMBL" id="CM032188">
    <property type="protein sequence ID" value="KAG7088310.1"/>
    <property type="molecule type" value="Genomic_DNA"/>
</dbReference>
<dbReference type="KEGG" id="more:E1B28_012320"/>
<dbReference type="RefSeq" id="XP_043004781.1">
    <property type="nucleotide sequence ID" value="XM_043157414.1"/>
</dbReference>
<evidence type="ECO:0000313" key="3">
    <source>
        <dbReference type="Proteomes" id="UP001049176"/>
    </source>
</evidence>
<dbReference type="GeneID" id="66081395"/>
<reference evidence="2" key="1">
    <citation type="journal article" date="2021" name="Genome Biol. Evol.">
        <title>The assembled and annotated genome of the fairy-ring fungus Marasmius oreades.</title>
        <authorList>
            <person name="Hiltunen M."/>
            <person name="Ament-Velasquez S.L."/>
            <person name="Johannesson H."/>
        </authorList>
    </citation>
    <scope>NUCLEOTIDE SEQUENCE</scope>
    <source>
        <strain evidence="2">03SP1</strain>
    </source>
</reference>
<dbReference type="OrthoDB" id="5804279at2759"/>
<sequence>MANANDSFYVDELQTALKEQDNALKSFSILNFTDSQAEASVTLLEERVIKINLTERGYAEVESDARSQRFATLDALLGFISPLYEKEQQRKLLTALEKLAEERKSSEEVFYLPTILGRY</sequence>
<comment type="caution">
    <text evidence="2">The sequence shown here is derived from an EMBL/GenBank/DDBJ whole genome shotgun (WGS) entry which is preliminary data.</text>
</comment>